<keyword evidence="2" id="KW-1185">Reference proteome</keyword>
<dbReference type="Proteomes" id="UP000597138">
    <property type="component" value="Unassembled WGS sequence"/>
</dbReference>
<organism evidence="1 2">
    <name type="scientific">Caballeronia grimmiae</name>
    <dbReference type="NCBI Taxonomy" id="1071679"/>
    <lineage>
        <taxon>Bacteria</taxon>
        <taxon>Pseudomonadati</taxon>
        <taxon>Pseudomonadota</taxon>
        <taxon>Betaproteobacteria</taxon>
        <taxon>Burkholderiales</taxon>
        <taxon>Burkholderiaceae</taxon>
        <taxon>Caballeronia</taxon>
    </lineage>
</organism>
<evidence type="ECO:0000313" key="1">
    <source>
        <dbReference type="EMBL" id="GGD58156.1"/>
    </source>
</evidence>
<protein>
    <submittedName>
        <fullName evidence="1">Uncharacterized protein</fullName>
    </submittedName>
</protein>
<name>A0ABQ1R4P7_9BURK</name>
<evidence type="ECO:0000313" key="2">
    <source>
        <dbReference type="Proteomes" id="UP000597138"/>
    </source>
</evidence>
<reference evidence="2" key="1">
    <citation type="journal article" date="2019" name="Int. J. Syst. Evol. Microbiol.">
        <title>The Global Catalogue of Microorganisms (GCM) 10K type strain sequencing project: providing services to taxonomists for standard genome sequencing and annotation.</title>
        <authorList>
            <consortium name="The Broad Institute Genomics Platform"/>
            <consortium name="The Broad Institute Genome Sequencing Center for Infectious Disease"/>
            <person name="Wu L."/>
            <person name="Ma J."/>
        </authorList>
    </citation>
    <scope>NUCLEOTIDE SEQUENCE [LARGE SCALE GENOMIC DNA]</scope>
    <source>
        <strain evidence="2">CGMCC 1.11013</strain>
    </source>
</reference>
<sequence>MNSDIRPAIDRENAIAEMVTAQFEQLQNERNLAGIETRCIEQLMTDAIRKTVLNGDIISIDDHGAVIRCGENVSNGAFWKWHGSEKLESHLVSVVSR</sequence>
<gene>
    <name evidence="1" type="ORF">GCM10010985_10140</name>
</gene>
<dbReference type="EMBL" id="BMEG01000001">
    <property type="protein sequence ID" value="GGD58156.1"/>
    <property type="molecule type" value="Genomic_DNA"/>
</dbReference>
<comment type="caution">
    <text evidence="1">The sequence shown here is derived from an EMBL/GenBank/DDBJ whole genome shotgun (WGS) entry which is preliminary data.</text>
</comment>
<dbReference type="RefSeq" id="WP_229753821.1">
    <property type="nucleotide sequence ID" value="NZ_BMEG01000001.1"/>
</dbReference>
<proteinExistence type="predicted"/>
<accession>A0ABQ1R4P7</accession>